<evidence type="ECO:0000256" key="5">
    <source>
        <dbReference type="ARBA" id="ARBA00022826"/>
    </source>
</evidence>
<dbReference type="PRINTS" id="PR00169">
    <property type="entry name" value="KCHANNEL"/>
</dbReference>
<organism evidence="13 14">
    <name type="scientific">Paralvinella palmiformis</name>
    <dbReference type="NCBI Taxonomy" id="53620"/>
    <lineage>
        <taxon>Eukaryota</taxon>
        <taxon>Metazoa</taxon>
        <taxon>Spiralia</taxon>
        <taxon>Lophotrochozoa</taxon>
        <taxon>Annelida</taxon>
        <taxon>Polychaeta</taxon>
        <taxon>Sedentaria</taxon>
        <taxon>Canalipalpata</taxon>
        <taxon>Terebellida</taxon>
        <taxon>Terebelliformia</taxon>
        <taxon>Alvinellidae</taxon>
        <taxon>Paralvinella</taxon>
    </lineage>
</organism>
<keyword evidence="10" id="KW-0472">Membrane</keyword>
<keyword evidence="5" id="KW-0631">Potassium channel</keyword>
<evidence type="ECO:0000256" key="11">
    <source>
        <dbReference type="ARBA" id="ARBA00023303"/>
    </source>
</evidence>
<comment type="caution">
    <text evidence="13">The sequence shown here is derived from an EMBL/GenBank/DDBJ whole genome shotgun (WGS) entry which is preliminary data.</text>
</comment>
<evidence type="ECO:0000256" key="8">
    <source>
        <dbReference type="ARBA" id="ARBA00022989"/>
    </source>
</evidence>
<keyword evidence="11" id="KW-0407">Ion channel</keyword>
<keyword evidence="2" id="KW-0813">Transport</keyword>
<evidence type="ECO:0000256" key="2">
    <source>
        <dbReference type="ARBA" id="ARBA00022448"/>
    </source>
</evidence>
<protein>
    <recommendedName>
        <fullName evidence="12">Ion transport domain-containing protein</fullName>
    </recommendedName>
</protein>
<keyword evidence="6" id="KW-0851">Voltage-gated channel</keyword>
<name>A0AAD9KCH9_9ANNE</name>
<evidence type="ECO:0000313" key="14">
    <source>
        <dbReference type="Proteomes" id="UP001208570"/>
    </source>
</evidence>
<dbReference type="Gene3D" id="1.20.120.350">
    <property type="entry name" value="Voltage-gated potassium channels. Chain C"/>
    <property type="match status" value="1"/>
</dbReference>
<dbReference type="EMBL" id="JAODUP010000014">
    <property type="protein sequence ID" value="KAK2168777.1"/>
    <property type="molecule type" value="Genomic_DNA"/>
</dbReference>
<evidence type="ECO:0000256" key="7">
    <source>
        <dbReference type="ARBA" id="ARBA00022958"/>
    </source>
</evidence>
<keyword evidence="7" id="KW-0630">Potassium</keyword>
<evidence type="ECO:0000313" key="13">
    <source>
        <dbReference type="EMBL" id="KAK2168777.1"/>
    </source>
</evidence>
<dbReference type="GO" id="GO:0008076">
    <property type="term" value="C:voltage-gated potassium channel complex"/>
    <property type="evidence" value="ECO:0007669"/>
    <property type="project" value="InterPro"/>
</dbReference>
<evidence type="ECO:0000259" key="12">
    <source>
        <dbReference type="Pfam" id="PF00520"/>
    </source>
</evidence>
<dbReference type="PANTHER" id="PTHR11537:SF254">
    <property type="entry name" value="POTASSIUM VOLTAGE-GATED CHANNEL PROTEIN SHAB"/>
    <property type="match status" value="1"/>
</dbReference>
<keyword evidence="9" id="KW-0406">Ion transport</keyword>
<accession>A0AAD9KCH9</accession>
<dbReference type="Pfam" id="PF00520">
    <property type="entry name" value="Ion_trans"/>
    <property type="match status" value="1"/>
</dbReference>
<dbReference type="InterPro" id="IPR028325">
    <property type="entry name" value="VG_K_chnl"/>
</dbReference>
<evidence type="ECO:0000256" key="6">
    <source>
        <dbReference type="ARBA" id="ARBA00022882"/>
    </source>
</evidence>
<gene>
    <name evidence="13" type="ORF">LSH36_14g05029</name>
</gene>
<keyword evidence="14" id="KW-1185">Reference proteome</keyword>
<dbReference type="InterPro" id="IPR005821">
    <property type="entry name" value="Ion_trans_dom"/>
</dbReference>
<proteinExistence type="predicted"/>
<sequence length="142" mass="16178">MYIALFVCSIGVLCLETHPDFRVPGRRPTSCEAIRNNATNETRNARRFPASILQGDNPKTHRYITTAPHPILGGLDRVCTCIFTVELVLRFVAWPDKIRFFARFLNVVDTLAVLPMSAILITVWIDCVFRPVRILKVVEHSR</sequence>
<evidence type="ECO:0000256" key="10">
    <source>
        <dbReference type="ARBA" id="ARBA00023136"/>
    </source>
</evidence>
<reference evidence="13" key="1">
    <citation type="journal article" date="2023" name="Mol. Biol. Evol.">
        <title>Third-Generation Sequencing Reveals the Adaptive Role of the Epigenome in Three Deep-Sea Polychaetes.</title>
        <authorList>
            <person name="Perez M."/>
            <person name="Aroh O."/>
            <person name="Sun Y."/>
            <person name="Lan Y."/>
            <person name="Juniper S.K."/>
            <person name="Young C.R."/>
            <person name="Angers B."/>
            <person name="Qian P.Y."/>
        </authorList>
    </citation>
    <scope>NUCLEOTIDE SEQUENCE</scope>
    <source>
        <strain evidence="13">P08H-3</strain>
    </source>
</reference>
<comment type="subcellular location">
    <subcellularLocation>
        <location evidence="1">Membrane</location>
        <topology evidence="1">Multi-pass membrane protein</topology>
    </subcellularLocation>
</comment>
<keyword evidence="4" id="KW-0812">Transmembrane</keyword>
<dbReference type="GO" id="GO:0005249">
    <property type="term" value="F:voltage-gated potassium channel activity"/>
    <property type="evidence" value="ECO:0007669"/>
    <property type="project" value="InterPro"/>
</dbReference>
<dbReference type="GO" id="GO:0001508">
    <property type="term" value="P:action potential"/>
    <property type="evidence" value="ECO:0007669"/>
    <property type="project" value="TreeGrafter"/>
</dbReference>
<dbReference type="AlphaFoldDB" id="A0AAD9KCH9"/>
<evidence type="ECO:0000256" key="3">
    <source>
        <dbReference type="ARBA" id="ARBA00022538"/>
    </source>
</evidence>
<evidence type="ECO:0000256" key="9">
    <source>
        <dbReference type="ARBA" id="ARBA00023065"/>
    </source>
</evidence>
<feature type="domain" description="Ion transport" evidence="12">
    <location>
        <begin position="3"/>
        <end position="137"/>
    </location>
</feature>
<dbReference type="Proteomes" id="UP001208570">
    <property type="component" value="Unassembled WGS sequence"/>
</dbReference>
<evidence type="ECO:0000256" key="1">
    <source>
        <dbReference type="ARBA" id="ARBA00004141"/>
    </source>
</evidence>
<evidence type="ECO:0000256" key="4">
    <source>
        <dbReference type="ARBA" id="ARBA00022692"/>
    </source>
</evidence>
<keyword evidence="3" id="KW-0633">Potassium transport</keyword>
<keyword evidence="8" id="KW-1133">Transmembrane helix</keyword>
<dbReference type="InterPro" id="IPR027359">
    <property type="entry name" value="Volt_channel_dom_sf"/>
</dbReference>
<dbReference type="PANTHER" id="PTHR11537">
    <property type="entry name" value="VOLTAGE-GATED POTASSIUM CHANNEL"/>
    <property type="match status" value="1"/>
</dbReference>
<dbReference type="SUPFAM" id="SSF81324">
    <property type="entry name" value="Voltage-gated potassium channels"/>
    <property type="match status" value="1"/>
</dbReference>